<gene>
    <name evidence="2" type="ORF">MNBD_ALPHA11-628</name>
</gene>
<reference evidence="2" key="1">
    <citation type="submission" date="2018-06" db="EMBL/GenBank/DDBJ databases">
        <authorList>
            <person name="Zhirakovskaya E."/>
        </authorList>
    </citation>
    <scope>NUCLEOTIDE SEQUENCE</scope>
</reference>
<name>A0A3B0TNQ8_9ZZZZ</name>
<accession>A0A3B0TNQ8</accession>
<dbReference type="InterPro" id="IPR013094">
    <property type="entry name" value="AB_hydrolase_3"/>
</dbReference>
<dbReference type="PANTHER" id="PTHR23025">
    <property type="entry name" value="TRIACYLGLYCEROL LIPASE"/>
    <property type="match status" value="1"/>
</dbReference>
<evidence type="ECO:0000259" key="1">
    <source>
        <dbReference type="Pfam" id="PF07859"/>
    </source>
</evidence>
<feature type="domain" description="Alpha/beta hydrolase fold-3" evidence="1">
    <location>
        <begin position="94"/>
        <end position="303"/>
    </location>
</feature>
<dbReference type="GO" id="GO:0004806">
    <property type="term" value="F:triacylglycerol lipase activity"/>
    <property type="evidence" value="ECO:0007669"/>
    <property type="project" value="TreeGrafter"/>
</dbReference>
<proteinExistence type="predicted"/>
<evidence type="ECO:0000313" key="2">
    <source>
        <dbReference type="EMBL" id="VAW20341.1"/>
    </source>
</evidence>
<dbReference type="GO" id="GO:0004771">
    <property type="term" value="F:sterol ester esterase activity"/>
    <property type="evidence" value="ECO:0007669"/>
    <property type="project" value="TreeGrafter"/>
</dbReference>
<sequence length="328" mass="36043">MSIVPKTEKDNDADAGLEPELLKFLYSVREYVSREVGSNPTVFSLRAASSAARLNWSRAAPAPPAVVTRDLQIGETAMAARLYTVSPSSDEPLLIYLHGGGWMMLGLDTHDRLMRAYAFESGCNILSLDYPLAPEVQFPSSLNASAVAVEYVLANSDQFANSSGKVVLGGDSSGANLVVSIFAQLNEKAQKSVVGLLLNYGVFDSDLDRNSYKKFASLPYLLIRERMEFFWNTYCEENAQRADSRAAPLRFERDVLALLPAVHMCIAAQDILVDENLLFEQKLLEARVDVSSHLYENAAHGFLEAVNCSPLADKAVAHTANWLKSLKD</sequence>
<dbReference type="GO" id="GO:0019433">
    <property type="term" value="P:triglyceride catabolic process"/>
    <property type="evidence" value="ECO:0007669"/>
    <property type="project" value="TreeGrafter"/>
</dbReference>
<dbReference type="GO" id="GO:0005829">
    <property type="term" value="C:cytosol"/>
    <property type="evidence" value="ECO:0007669"/>
    <property type="project" value="TreeGrafter"/>
</dbReference>
<dbReference type="AlphaFoldDB" id="A0A3B0TNQ8"/>
<dbReference type="Gene3D" id="3.40.50.1820">
    <property type="entry name" value="alpha/beta hydrolase"/>
    <property type="match status" value="1"/>
</dbReference>
<dbReference type="PANTHER" id="PTHR23025:SF3">
    <property type="entry name" value="HORMONE-SENSITIVE LIPASE"/>
    <property type="match status" value="1"/>
</dbReference>
<dbReference type="SUPFAM" id="SSF53474">
    <property type="entry name" value="alpha/beta-Hydrolases"/>
    <property type="match status" value="1"/>
</dbReference>
<dbReference type="InterPro" id="IPR029058">
    <property type="entry name" value="AB_hydrolase_fold"/>
</dbReference>
<organism evidence="2">
    <name type="scientific">hydrothermal vent metagenome</name>
    <dbReference type="NCBI Taxonomy" id="652676"/>
    <lineage>
        <taxon>unclassified sequences</taxon>
        <taxon>metagenomes</taxon>
        <taxon>ecological metagenomes</taxon>
    </lineage>
</organism>
<dbReference type="EMBL" id="UOEQ01000268">
    <property type="protein sequence ID" value="VAW20341.1"/>
    <property type="molecule type" value="Genomic_DNA"/>
</dbReference>
<protein>
    <recommendedName>
        <fullName evidence="1">Alpha/beta hydrolase fold-3 domain-containing protein</fullName>
    </recommendedName>
</protein>
<dbReference type="Pfam" id="PF07859">
    <property type="entry name" value="Abhydrolase_3"/>
    <property type="match status" value="1"/>
</dbReference>